<dbReference type="AlphaFoldDB" id="H0HR28"/>
<evidence type="ECO:0000313" key="2">
    <source>
        <dbReference type="EMBL" id="EHK56808.1"/>
    </source>
</evidence>
<name>H0HR28_9HYPH</name>
<keyword evidence="1" id="KW-0472">Membrane</keyword>
<feature type="transmembrane region" description="Helical" evidence="1">
    <location>
        <begin position="6"/>
        <end position="23"/>
    </location>
</feature>
<organism evidence="2 3">
    <name type="scientific">Mesorhizobium alhagi CCNWXJ12-2</name>
    <dbReference type="NCBI Taxonomy" id="1107882"/>
    <lineage>
        <taxon>Bacteria</taxon>
        <taxon>Pseudomonadati</taxon>
        <taxon>Pseudomonadota</taxon>
        <taxon>Alphaproteobacteria</taxon>
        <taxon>Hyphomicrobiales</taxon>
        <taxon>Phyllobacteriaceae</taxon>
        <taxon>Allomesorhizobium</taxon>
    </lineage>
</organism>
<proteinExistence type="predicted"/>
<keyword evidence="3" id="KW-1185">Reference proteome</keyword>
<keyword evidence="1" id="KW-1133">Transmembrane helix</keyword>
<dbReference type="EMBL" id="AHAM01000098">
    <property type="protein sequence ID" value="EHK56808.1"/>
    <property type="molecule type" value="Genomic_DNA"/>
</dbReference>
<dbReference type="Proteomes" id="UP000003250">
    <property type="component" value="Unassembled WGS sequence"/>
</dbReference>
<evidence type="ECO:0000256" key="1">
    <source>
        <dbReference type="SAM" id="Phobius"/>
    </source>
</evidence>
<sequence length="34" mass="3876">MDGGFWLGALLMIIVIIAADRLIKFLIRRRRSGC</sequence>
<evidence type="ECO:0000313" key="3">
    <source>
        <dbReference type="Proteomes" id="UP000003250"/>
    </source>
</evidence>
<accession>H0HR28</accession>
<reference evidence="2 3" key="1">
    <citation type="journal article" date="2012" name="J. Bacteriol.">
        <title>Draft Genome Sequence of Mesorhizobium alhagi CCNWXJ12-2T, a Novel Salt-Resistant Species Isolated from the Desert of Northwestern China.</title>
        <authorList>
            <person name="Zhou M."/>
            <person name="Chen W."/>
            <person name="Chen H."/>
            <person name="Wei G."/>
        </authorList>
    </citation>
    <scope>NUCLEOTIDE SEQUENCE [LARGE SCALE GENOMIC DNA]</scope>
    <source>
        <strain evidence="2 3">CCNWXJ12-2</strain>
    </source>
</reference>
<keyword evidence="1" id="KW-0812">Transmembrane</keyword>
<gene>
    <name evidence="2" type="ORF">MAXJ12_13056</name>
</gene>
<protein>
    <submittedName>
        <fullName evidence="2">Uncharacterized protein</fullName>
    </submittedName>
</protein>